<gene>
    <name evidence="1" type="ORF">DIZ80_03405</name>
</gene>
<evidence type="ECO:0000313" key="2">
    <source>
        <dbReference type="Proteomes" id="UP000254266"/>
    </source>
</evidence>
<dbReference type="EMBL" id="QFXC01000007">
    <property type="protein sequence ID" value="RDH84532.1"/>
    <property type="molecule type" value="Genomic_DNA"/>
</dbReference>
<organism evidence="1 2">
    <name type="scientific">endosymbiont of Galathealinum brachiosum</name>
    <dbReference type="NCBI Taxonomy" id="2200906"/>
    <lineage>
        <taxon>Bacteria</taxon>
        <taxon>Pseudomonadati</taxon>
        <taxon>Pseudomonadota</taxon>
        <taxon>Gammaproteobacteria</taxon>
        <taxon>sulfur-oxidizing symbionts</taxon>
    </lineage>
</organism>
<dbReference type="Proteomes" id="UP000254266">
    <property type="component" value="Unassembled WGS sequence"/>
</dbReference>
<accession>A0A370DHZ6</accession>
<evidence type="ECO:0000313" key="1">
    <source>
        <dbReference type="EMBL" id="RDH84532.1"/>
    </source>
</evidence>
<reference evidence="1 2" key="1">
    <citation type="journal article" date="2018" name="ISME J.">
        <title>Endosymbiont genomes yield clues of tubeworm success.</title>
        <authorList>
            <person name="Li Y."/>
            <person name="Liles M.R."/>
            <person name="Halanych K.M."/>
        </authorList>
    </citation>
    <scope>NUCLEOTIDE SEQUENCE [LARGE SCALE GENOMIC DNA]</scope>
    <source>
        <strain evidence="1">A1464</strain>
    </source>
</reference>
<keyword evidence="2" id="KW-1185">Reference proteome</keyword>
<sequence>MLFTKHNFINLKSIIILISIAWVNIAIASDDAYLDALEAEAESSNDIQSTKQVNKKFELEKITKNKQKIEFESRLSKELPASFKTYRMLSEDNKQVVITTYFDSNQNMPVATRALFNLYFKVK</sequence>
<dbReference type="AlphaFoldDB" id="A0A370DHZ6"/>
<proteinExistence type="predicted"/>
<comment type="caution">
    <text evidence="1">The sequence shown here is derived from an EMBL/GenBank/DDBJ whole genome shotgun (WGS) entry which is preliminary data.</text>
</comment>
<name>A0A370DHZ6_9GAMM</name>
<protein>
    <submittedName>
        <fullName evidence="1">Uncharacterized protein</fullName>
    </submittedName>
</protein>